<dbReference type="AlphaFoldDB" id="A0A645DMM0"/>
<keyword evidence="1" id="KW-0472">Membrane</keyword>
<dbReference type="InterPro" id="IPR007383">
    <property type="entry name" value="DUF445"/>
</dbReference>
<dbReference type="PANTHER" id="PTHR38442:SF1">
    <property type="entry name" value="INNER MEMBRANE PROTEIN"/>
    <property type="match status" value="1"/>
</dbReference>
<dbReference type="PANTHER" id="PTHR38442">
    <property type="entry name" value="INNER MEMBRANE PROTEIN-RELATED"/>
    <property type="match status" value="1"/>
</dbReference>
<evidence type="ECO:0008006" key="3">
    <source>
        <dbReference type="Google" id="ProtNLM"/>
    </source>
</evidence>
<feature type="transmembrane region" description="Helical" evidence="1">
    <location>
        <begin position="41"/>
        <end position="58"/>
    </location>
</feature>
<evidence type="ECO:0000313" key="2">
    <source>
        <dbReference type="EMBL" id="MPM90495.1"/>
    </source>
</evidence>
<organism evidence="2">
    <name type="scientific">bioreactor metagenome</name>
    <dbReference type="NCBI Taxonomy" id="1076179"/>
    <lineage>
        <taxon>unclassified sequences</taxon>
        <taxon>metagenomes</taxon>
        <taxon>ecological metagenomes</taxon>
    </lineage>
</organism>
<sequence length="75" mass="8382">MKKEHHLIGRVVKSVLGHFSNSDLSQFVEVKAGNDLQWIRINGSIVGGIVGMLLYGFLQGVYEPYVLPIIRSWIG</sequence>
<protein>
    <recommendedName>
        <fullName evidence="3">DUF445 domain-containing protein</fullName>
    </recommendedName>
</protein>
<keyword evidence="1" id="KW-0812">Transmembrane</keyword>
<dbReference type="Pfam" id="PF04286">
    <property type="entry name" value="DUF445"/>
    <property type="match status" value="1"/>
</dbReference>
<reference evidence="2" key="1">
    <citation type="submission" date="2019-08" db="EMBL/GenBank/DDBJ databases">
        <authorList>
            <person name="Kucharzyk K."/>
            <person name="Murdoch R.W."/>
            <person name="Higgins S."/>
            <person name="Loffler F."/>
        </authorList>
    </citation>
    <scope>NUCLEOTIDE SEQUENCE</scope>
</reference>
<name>A0A645DMM0_9ZZZZ</name>
<dbReference type="GO" id="GO:0005886">
    <property type="term" value="C:plasma membrane"/>
    <property type="evidence" value="ECO:0007669"/>
    <property type="project" value="TreeGrafter"/>
</dbReference>
<gene>
    <name evidence="2" type="ORF">SDC9_137616</name>
</gene>
<evidence type="ECO:0000256" key="1">
    <source>
        <dbReference type="SAM" id="Phobius"/>
    </source>
</evidence>
<comment type="caution">
    <text evidence="2">The sequence shown here is derived from an EMBL/GenBank/DDBJ whole genome shotgun (WGS) entry which is preliminary data.</text>
</comment>
<accession>A0A645DMM0</accession>
<keyword evidence="1" id="KW-1133">Transmembrane helix</keyword>
<dbReference type="EMBL" id="VSSQ01037728">
    <property type="protein sequence ID" value="MPM90495.1"/>
    <property type="molecule type" value="Genomic_DNA"/>
</dbReference>
<proteinExistence type="predicted"/>